<evidence type="ECO:0000313" key="3">
    <source>
        <dbReference type="EMBL" id="KUN71985.1"/>
    </source>
</evidence>
<evidence type="ECO:0000313" key="4">
    <source>
        <dbReference type="Proteomes" id="UP000054375"/>
    </source>
</evidence>
<feature type="transmembrane region" description="Helical" evidence="2">
    <location>
        <begin position="57"/>
        <end position="78"/>
    </location>
</feature>
<comment type="caution">
    <text evidence="3">The sequence shown here is derived from an EMBL/GenBank/DDBJ whole genome shotgun (WGS) entry which is preliminary data.</text>
</comment>
<sequence length="148" mass="14430">MSDGYGEHGQRGRYEEEGGSVRGAFEVILDGSREPVFPSVTDAAVVGGRRIRRRRTAVSGAAGVLVAAVLAAGVVAALPGGAGPDRSSVPMAPSSGRPSGSPSTSPSDSASGSPTGTAGPVAPRPSTVPSKQTAVPTPSALAPSGSVP</sequence>
<proteinExistence type="predicted"/>
<keyword evidence="2" id="KW-0472">Membrane</keyword>
<dbReference type="RefSeq" id="WP_062027122.1">
    <property type="nucleotide sequence ID" value="NZ_JBEOZZ010000010.1"/>
</dbReference>
<name>A0A117R5F3_9ACTN</name>
<accession>A0A117R5F3</accession>
<dbReference type="EMBL" id="LMWV01000002">
    <property type="protein sequence ID" value="KUN71985.1"/>
    <property type="molecule type" value="Genomic_DNA"/>
</dbReference>
<keyword evidence="2" id="KW-0812">Transmembrane</keyword>
<feature type="region of interest" description="Disordered" evidence="1">
    <location>
        <begin position="78"/>
        <end position="148"/>
    </location>
</feature>
<organism evidence="3 4">
    <name type="scientific">Streptomyces griseorubiginosus</name>
    <dbReference type="NCBI Taxonomy" id="67304"/>
    <lineage>
        <taxon>Bacteria</taxon>
        <taxon>Bacillati</taxon>
        <taxon>Actinomycetota</taxon>
        <taxon>Actinomycetes</taxon>
        <taxon>Kitasatosporales</taxon>
        <taxon>Streptomycetaceae</taxon>
        <taxon>Streptomyces</taxon>
    </lineage>
</organism>
<protein>
    <submittedName>
        <fullName evidence="3">Uncharacterized protein</fullName>
    </submittedName>
</protein>
<evidence type="ECO:0000256" key="1">
    <source>
        <dbReference type="SAM" id="MobiDB-lite"/>
    </source>
</evidence>
<feature type="compositionally biased region" description="Basic and acidic residues" evidence="1">
    <location>
        <begin position="1"/>
        <end position="16"/>
    </location>
</feature>
<dbReference type="AlphaFoldDB" id="A0A117R5F3"/>
<gene>
    <name evidence="3" type="ORF">AQJ54_04350</name>
</gene>
<keyword evidence="2" id="KW-1133">Transmembrane helix</keyword>
<feature type="region of interest" description="Disordered" evidence="1">
    <location>
        <begin position="1"/>
        <end position="21"/>
    </location>
</feature>
<reference evidence="3 4" key="1">
    <citation type="submission" date="2015-10" db="EMBL/GenBank/DDBJ databases">
        <title>Draft genome sequence of Streptomyces griseorubiginosus DSM 40469, type strain for the species Streptomyces griseorubiginosus.</title>
        <authorList>
            <person name="Ruckert C."/>
            <person name="Winkler A."/>
            <person name="Kalinowski J."/>
            <person name="Kampfer P."/>
            <person name="Glaeser S."/>
        </authorList>
    </citation>
    <scope>NUCLEOTIDE SEQUENCE [LARGE SCALE GENOMIC DNA]</scope>
    <source>
        <strain evidence="3 4">DSM 40469</strain>
    </source>
</reference>
<evidence type="ECO:0000256" key="2">
    <source>
        <dbReference type="SAM" id="Phobius"/>
    </source>
</evidence>
<accession>A0A117P4S8</accession>
<feature type="compositionally biased region" description="Low complexity" evidence="1">
    <location>
        <begin position="92"/>
        <end position="120"/>
    </location>
</feature>
<feature type="compositionally biased region" description="Polar residues" evidence="1">
    <location>
        <begin position="127"/>
        <end position="136"/>
    </location>
</feature>
<keyword evidence="4" id="KW-1185">Reference proteome</keyword>
<dbReference type="Proteomes" id="UP000054375">
    <property type="component" value="Unassembled WGS sequence"/>
</dbReference>